<dbReference type="OrthoDB" id="5982747at2759"/>
<dbReference type="AlphaFoldDB" id="A0A9Q1BDT1"/>
<sequence length="597" mass="66371">MTLILQTLETVVVIHRCLINRESVNILNELPSFNTSASSTSFYGFSEESILSSHSTLWTVKINQGSCTIDIKEGVLNCLKYQLDKHYGNATDSGGNGLIYKTNFSSDDGTSIITLTLYISTHKLLVQGATHKLWVENNLFSIGSEILCSRDLSLQKLDFSASINSVSKLSSLLENDSPSVQLLPQDTSDQYVQTAGTSFCDQGVQACPSYHEHNGSSRSQGTQTDHTLLYTDQEIQTESHQVPLLVGQVTQTVLVSSTPPTNCKSTVANKCNDFDQSDFSPDGFIKYEHIQLAPKERSCNDTYTVPTRNSFAALSVEPCYEDISENPLQASECLPMKRVKSPAVSDISVKPAFNPSSHSTPSTHSGTERRSPNPTSPPKSVYKVLIIGDSIPKHLNGRRMSRRLKVLNRCLPGSNLANWIKFAPVLIEEEKPSAVIIHCGTNDINKISPSHTASLMDELCMKIQFCDPSIQISISGLTPRLSSQANGEVLFMNSKLAQICSKHELYYISNNNLSPTHLSRDGIHLNRHGITGLARNFIAFLRTLHPNSFLFNVPNQRRQHTVMSQHPAHFTKYQRPTQSLNRESPEWKNWIEFVKVL</sequence>
<dbReference type="Gene3D" id="3.40.50.12690">
    <property type="match status" value="1"/>
</dbReference>
<protein>
    <recommendedName>
        <fullName evidence="4">SGNH hydrolase-type esterase domain-containing protein</fullName>
    </recommendedName>
</protein>
<keyword evidence="3" id="KW-1185">Reference proteome</keyword>
<accession>A0A9Q1BDT1</accession>
<feature type="region of interest" description="Disordered" evidence="1">
    <location>
        <begin position="348"/>
        <end position="380"/>
    </location>
</feature>
<feature type="compositionally biased region" description="Low complexity" evidence="1">
    <location>
        <begin position="355"/>
        <end position="365"/>
    </location>
</feature>
<name>A0A9Q1BDT1_HOLLE</name>
<proteinExistence type="predicted"/>
<comment type="caution">
    <text evidence="2">The sequence shown here is derived from an EMBL/GenBank/DDBJ whole genome shotgun (WGS) entry which is preliminary data.</text>
</comment>
<evidence type="ECO:0008006" key="4">
    <source>
        <dbReference type="Google" id="ProtNLM"/>
    </source>
</evidence>
<gene>
    <name evidence="2" type="ORF">HOLleu_36607</name>
</gene>
<evidence type="ECO:0000313" key="2">
    <source>
        <dbReference type="EMBL" id="KAJ8024006.1"/>
    </source>
</evidence>
<dbReference type="SUPFAM" id="SSF52266">
    <property type="entry name" value="SGNH hydrolase"/>
    <property type="match status" value="1"/>
</dbReference>
<evidence type="ECO:0000313" key="3">
    <source>
        <dbReference type="Proteomes" id="UP001152320"/>
    </source>
</evidence>
<organism evidence="2 3">
    <name type="scientific">Holothuria leucospilota</name>
    <name type="common">Black long sea cucumber</name>
    <name type="synonym">Mertensiothuria leucospilota</name>
    <dbReference type="NCBI Taxonomy" id="206669"/>
    <lineage>
        <taxon>Eukaryota</taxon>
        <taxon>Metazoa</taxon>
        <taxon>Echinodermata</taxon>
        <taxon>Eleutherozoa</taxon>
        <taxon>Echinozoa</taxon>
        <taxon>Holothuroidea</taxon>
        <taxon>Aspidochirotacea</taxon>
        <taxon>Aspidochirotida</taxon>
        <taxon>Holothuriidae</taxon>
        <taxon>Holothuria</taxon>
    </lineage>
</organism>
<reference evidence="2" key="1">
    <citation type="submission" date="2021-10" db="EMBL/GenBank/DDBJ databases">
        <title>Tropical sea cucumber genome reveals ecological adaptation and Cuvierian tubules defense mechanism.</title>
        <authorList>
            <person name="Chen T."/>
        </authorList>
    </citation>
    <scope>NUCLEOTIDE SEQUENCE</scope>
    <source>
        <strain evidence="2">Nanhai2018</strain>
        <tissue evidence="2">Muscle</tissue>
    </source>
</reference>
<dbReference type="EMBL" id="JAIZAY010000019">
    <property type="protein sequence ID" value="KAJ8024006.1"/>
    <property type="molecule type" value="Genomic_DNA"/>
</dbReference>
<dbReference type="Proteomes" id="UP001152320">
    <property type="component" value="Chromosome 19"/>
</dbReference>
<dbReference type="Gene3D" id="3.40.50.12700">
    <property type="match status" value="1"/>
</dbReference>
<evidence type="ECO:0000256" key="1">
    <source>
        <dbReference type="SAM" id="MobiDB-lite"/>
    </source>
</evidence>